<evidence type="ECO:0000313" key="1">
    <source>
        <dbReference type="EMBL" id="PZN80304.1"/>
    </source>
</evidence>
<dbReference type="Gene3D" id="1.25.40.10">
    <property type="entry name" value="Tetratricopeptide repeat domain"/>
    <property type="match status" value="1"/>
</dbReference>
<feature type="non-terminal residue" evidence="1">
    <location>
        <position position="139"/>
    </location>
</feature>
<evidence type="ECO:0000313" key="2">
    <source>
        <dbReference type="Proteomes" id="UP000249396"/>
    </source>
</evidence>
<reference evidence="1 2" key="1">
    <citation type="journal article" date="2018" name="Aquat. Microb. Ecol.">
        <title>Gammaproteobacterial methanotrophs dominate.</title>
        <authorList>
            <person name="Rissanen A.J."/>
            <person name="Saarenheimo J."/>
            <person name="Tiirola M."/>
            <person name="Peura S."/>
            <person name="Aalto S.L."/>
            <person name="Karvinen A."/>
            <person name="Nykanen H."/>
        </authorList>
    </citation>
    <scope>NUCLEOTIDE SEQUENCE [LARGE SCALE GENOMIC DNA]</scope>
    <source>
        <strain evidence="1">AMbin10</strain>
    </source>
</reference>
<gene>
    <name evidence="1" type="ORF">DM484_10180</name>
</gene>
<dbReference type="EMBL" id="QJPH01000286">
    <property type="protein sequence ID" value="PZN80304.1"/>
    <property type="molecule type" value="Genomic_DNA"/>
</dbReference>
<organism evidence="1 2">
    <name type="scientific">Candidatus Methylumidiphilus alinenensis</name>
    <dbReference type="NCBI Taxonomy" id="2202197"/>
    <lineage>
        <taxon>Bacteria</taxon>
        <taxon>Pseudomonadati</taxon>
        <taxon>Pseudomonadota</taxon>
        <taxon>Gammaproteobacteria</taxon>
        <taxon>Methylococcales</taxon>
        <taxon>Candidatus Methylumidiphilus</taxon>
    </lineage>
</organism>
<name>A0A2W4T6A3_9GAMM</name>
<proteinExistence type="predicted"/>
<sequence>MNALAHSEDLVLFGTSILPVTNNRLQFAVASRHTDNSEAENLLWEARAEDPTCLPVYFALYKFYANSNKLDRAERAARLALAESARQAGVHSNWEKLSQESQSGKLYASDAGLFYLFSLKALGFIKLRRQHWDEAGKVL</sequence>
<dbReference type="AlphaFoldDB" id="A0A2W4T6A3"/>
<dbReference type="InterPro" id="IPR011990">
    <property type="entry name" value="TPR-like_helical_dom_sf"/>
</dbReference>
<comment type="caution">
    <text evidence="1">The sequence shown here is derived from an EMBL/GenBank/DDBJ whole genome shotgun (WGS) entry which is preliminary data.</text>
</comment>
<protein>
    <submittedName>
        <fullName evidence="1">Uncharacterized protein</fullName>
    </submittedName>
</protein>
<accession>A0A2W4T6A3</accession>
<dbReference type="Proteomes" id="UP000249396">
    <property type="component" value="Unassembled WGS sequence"/>
</dbReference>